<keyword evidence="1" id="KW-0732">Signal</keyword>
<gene>
    <name evidence="2" type="ORF">PG994_006625</name>
</gene>
<dbReference type="EMBL" id="JAQQWL010000006">
    <property type="protein sequence ID" value="KAK8070009.1"/>
    <property type="molecule type" value="Genomic_DNA"/>
</dbReference>
<comment type="caution">
    <text evidence="2">The sequence shown here is derived from an EMBL/GenBank/DDBJ whole genome shotgun (WGS) entry which is preliminary data.</text>
</comment>
<dbReference type="GeneID" id="92091097"/>
<evidence type="ECO:0000313" key="2">
    <source>
        <dbReference type="EMBL" id="KAK8070009.1"/>
    </source>
</evidence>
<dbReference type="Proteomes" id="UP001480595">
    <property type="component" value="Unassembled WGS sequence"/>
</dbReference>
<feature type="signal peptide" evidence="1">
    <location>
        <begin position="1"/>
        <end position="19"/>
    </location>
</feature>
<organism evidence="2 3">
    <name type="scientific">Apiospora phragmitis</name>
    <dbReference type="NCBI Taxonomy" id="2905665"/>
    <lineage>
        <taxon>Eukaryota</taxon>
        <taxon>Fungi</taxon>
        <taxon>Dikarya</taxon>
        <taxon>Ascomycota</taxon>
        <taxon>Pezizomycotina</taxon>
        <taxon>Sordariomycetes</taxon>
        <taxon>Xylariomycetidae</taxon>
        <taxon>Amphisphaeriales</taxon>
        <taxon>Apiosporaceae</taxon>
        <taxon>Apiospora</taxon>
    </lineage>
</organism>
<evidence type="ECO:0000313" key="3">
    <source>
        <dbReference type="Proteomes" id="UP001480595"/>
    </source>
</evidence>
<feature type="chain" id="PRO_5047442784" evidence="1">
    <location>
        <begin position="20"/>
        <end position="199"/>
    </location>
</feature>
<proteinExistence type="predicted"/>
<sequence length="199" mass="21398">MKSLIIAFVCFLGFSIANAATNLTQVMATLPGGGYLMDMGVDENGLFSITDLKGNPIPGYPFTVNPIPAPTGAGPAGSSNGTLTKTPDLWGCNDPEEVNQADWTWAGGELSFWCYGSNMVPKKRILYWIKNDSIAYICNYVGAQNCLGTEYWSYMQDIASWCGANTCGWFLQGSGNKSYGRGIKGGLSDPLKVCSNIQN</sequence>
<name>A0ABR1VJ70_9PEZI</name>
<accession>A0ABR1VJ70</accession>
<protein>
    <submittedName>
        <fullName evidence="2">Uncharacterized protein</fullName>
    </submittedName>
</protein>
<dbReference type="RefSeq" id="XP_066717303.1">
    <property type="nucleotide sequence ID" value="XM_066858034.1"/>
</dbReference>
<evidence type="ECO:0000256" key="1">
    <source>
        <dbReference type="SAM" id="SignalP"/>
    </source>
</evidence>
<keyword evidence="3" id="KW-1185">Reference proteome</keyword>
<reference evidence="2 3" key="1">
    <citation type="submission" date="2023-01" db="EMBL/GenBank/DDBJ databases">
        <title>Analysis of 21 Apiospora genomes using comparative genomics revels a genus with tremendous synthesis potential of carbohydrate active enzymes and secondary metabolites.</title>
        <authorList>
            <person name="Sorensen T."/>
        </authorList>
    </citation>
    <scope>NUCLEOTIDE SEQUENCE [LARGE SCALE GENOMIC DNA]</scope>
    <source>
        <strain evidence="2 3">CBS 135458</strain>
    </source>
</reference>